<name>A0A931MYC9_9HYPH</name>
<dbReference type="RefSeq" id="WP_197311366.1">
    <property type="nucleotide sequence ID" value="NZ_JADZLT010000050.1"/>
</dbReference>
<keyword evidence="1" id="KW-0732">Signal</keyword>
<dbReference type="EMBL" id="JADZLT010000050">
    <property type="protein sequence ID" value="MBH0238282.1"/>
    <property type="molecule type" value="Genomic_DNA"/>
</dbReference>
<protein>
    <submittedName>
        <fullName evidence="2">Copper-binding protein</fullName>
    </submittedName>
</protein>
<evidence type="ECO:0000313" key="2">
    <source>
        <dbReference type="EMBL" id="MBH0238282.1"/>
    </source>
</evidence>
<feature type="signal peptide" evidence="1">
    <location>
        <begin position="1"/>
        <end position="20"/>
    </location>
</feature>
<gene>
    <name evidence="2" type="ORF">I5731_10640</name>
</gene>
<dbReference type="AlphaFoldDB" id="A0A931MYC9"/>
<reference evidence="2" key="1">
    <citation type="submission" date="2020-12" db="EMBL/GenBank/DDBJ databases">
        <title>Methylobrevis albus sp. nov., isolated from fresh water lack sediment.</title>
        <authorList>
            <person name="Zou Q."/>
        </authorList>
    </citation>
    <scope>NUCLEOTIDE SEQUENCE</scope>
    <source>
        <strain evidence="2">L22</strain>
    </source>
</reference>
<evidence type="ECO:0000256" key="1">
    <source>
        <dbReference type="SAM" id="SignalP"/>
    </source>
</evidence>
<comment type="caution">
    <text evidence="2">The sequence shown here is derived from an EMBL/GenBank/DDBJ whole genome shotgun (WGS) entry which is preliminary data.</text>
</comment>
<sequence length="139" mass="14968">MKNAIVAAAAVLLSAAPAFAAGDLAIRGTDLPPLELGLGEFGFGVSQNDYELETGKLYQLKITSTGLQECAFISPGLFGNSFFRKVEAGGLEIKAPYFVELEFDEGEAELFFVPVRTGEFPWSCRGLEPRGVQGKFIVK</sequence>
<evidence type="ECO:0000313" key="3">
    <source>
        <dbReference type="Proteomes" id="UP000631694"/>
    </source>
</evidence>
<organism evidence="2 3">
    <name type="scientific">Methylobrevis albus</name>
    <dbReference type="NCBI Taxonomy" id="2793297"/>
    <lineage>
        <taxon>Bacteria</taxon>
        <taxon>Pseudomonadati</taxon>
        <taxon>Pseudomonadota</taxon>
        <taxon>Alphaproteobacteria</taxon>
        <taxon>Hyphomicrobiales</taxon>
        <taxon>Pleomorphomonadaceae</taxon>
        <taxon>Methylobrevis</taxon>
    </lineage>
</organism>
<proteinExistence type="predicted"/>
<feature type="chain" id="PRO_5037966949" evidence="1">
    <location>
        <begin position="21"/>
        <end position="139"/>
    </location>
</feature>
<keyword evidence="3" id="KW-1185">Reference proteome</keyword>
<accession>A0A931MYC9</accession>
<dbReference type="Proteomes" id="UP000631694">
    <property type="component" value="Unassembled WGS sequence"/>
</dbReference>